<gene>
    <name evidence="1" type="ORF">INT47_005547</name>
</gene>
<evidence type="ECO:0000313" key="1">
    <source>
        <dbReference type="EMBL" id="KAG2209255.1"/>
    </source>
</evidence>
<reference evidence="1" key="1">
    <citation type="submission" date="2020-12" db="EMBL/GenBank/DDBJ databases">
        <title>Metabolic potential, ecology and presence of endohyphal bacteria is reflected in genomic diversity of Mucoromycotina.</title>
        <authorList>
            <person name="Muszewska A."/>
            <person name="Okrasinska A."/>
            <person name="Steczkiewicz K."/>
            <person name="Drgas O."/>
            <person name="Orlowska M."/>
            <person name="Perlinska-Lenart U."/>
            <person name="Aleksandrzak-Piekarczyk T."/>
            <person name="Szatraj K."/>
            <person name="Zielenkiewicz U."/>
            <person name="Pilsyk S."/>
            <person name="Malc E."/>
            <person name="Mieczkowski P."/>
            <person name="Kruszewska J.S."/>
            <person name="Biernat P."/>
            <person name="Pawlowska J."/>
        </authorList>
    </citation>
    <scope>NUCLEOTIDE SEQUENCE</scope>
    <source>
        <strain evidence="1">WA0000017839</strain>
    </source>
</reference>
<keyword evidence="2" id="KW-1185">Reference proteome</keyword>
<dbReference type="OrthoDB" id="498204at2759"/>
<name>A0A8H7V6Q5_9FUNG</name>
<evidence type="ECO:0000313" key="2">
    <source>
        <dbReference type="Proteomes" id="UP000603453"/>
    </source>
</evidence>
<proteinExistence type="predicted"/>
<comment type="caution">
    <text evidence="1">The sequence shown here is derived from an EMBL/GenBank/DDBJ whole genome shotgun (WGS) entry which is preliminary data.</text>
</comment>
<dbReference type="EMBL" id="JAEPRD010000016">
    <property type="protein sequence ID" value="KAG2209255.1"/>
    <property type="molecule type" value="Genomic_DNA"/>
</dbReference>
<dbReference type="AlphaFoldDB" id="A0A8H7V6Q5"/>
<accession>A0A8H7V6Q5</accession>
<sequence>MWVLKVIKLHYYNLQEDDYANEDTFLYFVLSPVLNNLLRINSRTALLFGETNLKSKAAEINRHPLVMRDDTLDQKSMYSAQQPEAHFSGVMSQVFEKGGIAANDYILECKVMDGKILCVRNVPTPACTASLAIAEMLIDTAIEDFEWQESEKSIAVPKSP</sequence>
<protein>
    <submittedName>
        <fullName evidence="1">Uncharacterized protein</fullName>
    </submittedName>
</protein>
<dbReference type="Proteomes" id="UP000603453">
    <property type="component" value="Unassembled WGS sequence"/>
</dbReference>
<organism evidence="1 2">
    <name type="scientific">Mucor saturninus</name>
    <dbReference type="NCBI Taxonomy" id="64648"/>
    <lineage>
        <taxon>Eukaryota</taxon>
        <taxon>Fungi</taxon>
        <taxon>Fungi incertae sedis</taxon>
        <taxon>Mucoromycota</taxon>
        <taxon>Mucoromycotina</taxon>
        <taxon>Mucoromycetes</taxon>
        <taxon>Mucorales</taxon>
        <taxon>Mucorineae</taxon>
        <taxon>Mucoraceae</taxon>
        <taxon>Mucor</taxon>
    </lineage>
</organism>